<dbReference type="EMBL" id="LR899012">
    <property type="protein sequence ID" value="CAD7087511.1"/>
    <property type="molecule type" value="Genomic_DNA"/>
</dbReference>
<feature type="domain" description="N-acetyltransferase" evidence="1">
    <location>
        <begin position="140"/>
        <end position="279"/>
    </location>
</feature>
<dbReference type="PROSITE" id="PS51186">
    <property type="entry name" value="GNAT"/>
    <property type="match status" value="1"/>
</dbReference>
<keyword evidence="3" id="KW-1185">Reference proteome</keyword>
<sequence length="282" mass="32986">MDKLVEIPLEGLIVLREMYKRNWPEQEIGFYILTNFIKWLEKKLFLENFHAYSLNGDWSDGTFVIVYLTKICGYTLNKDKTRLTAALCLLNLDRTNHYRYFYTESIQSAVWSFIKQKELNTGIEWKFIWYHLTPERGSKIIVPSLPEGFTAGTVNEDALLEIKEAWPFHYPKCIDRLKWLIRYNENVGIYTESGELAAWALRYEFGGLAMLHVKDNFRRLGLGTYMVNAMSKKIADLGEHTCCTIKEGNEVSARIFESSGYERNDFMYYIEILPSRLISNGN</sequence>
<organism evidence="2 3">
    <name type="scientific">Hermetia illucens</name>
    <name type="common">Black soldier fly</name>
    <dbReference type="NCBI Taxonomy" id="343691"/>
    <lineage>
        <taxon>Eukaryota</taxon>
        <taxon>Metazoa</taxon>
        <taxon>Ecdysozoa</taxon>
        <taxon>Arthropoda</taxon>
        <taxon>Hexapoda</taxon>
        <taxon>Insecta</taxon>
        <taxon>Pterygota</taxon>
        <taxon>Neoptera</taxon>
        <taxon>Endopterygota</taxon>
        <taxon>Diptera</taxon>
        <taxon>Brachycera</taxon>
        <taxon>Stratiomyomorpha</taxon>
        <taxon>Stratiomyidae</taxon>
        <taxon>Hermetiinae</taxon>
        <taxon>Hermetia</taxon>
    </lineage>
</organism>
<dbReference type="InterPro" id="IPR013653">
    <property type="entry name" value="GCN5-like_dom"/>
</dbReference>
<accession>A0A7R8YZ75</accession>
<dbReference type="OrthoDB" id="61870at2759"/>
<evidence type="ECO:0000313" key="2">
    <source>
        <dbReference type="EMBL" id="CAD7087511.1"/>
    </source>
</evidence>
<gene>
    <name evidence="2" type="ORF">HERILL_LOCUS10215</name>
</gene>
<dbReference type="Gene3D" id="3.40.630.30">
    <property type="match status" value="2"/>
</dbReference>
<proteinExistence type="predicted"/>
<dbReference type="Pfam" id="PF08445">
    <property type="entry name" value="FR47"/>
    <property type="match status" value="1"/>
</dbReference>
<evidence type="ECO:0000259" key="1">
    <source>
        <dbReference type="PROSITE" id="PS51186"/>
    </source>
</evidence>
<dbReference type="InterPro" id="IPR000182">
    <property type="entry name" value="GNAT_dom"/>
</dbReference>
<dbReference type="SUPFAM" id="SSF55729">
    <property type="entry name" value="Acyl-CoA N-acyltransferases (Nat)"/>
    <property type="match status" value="1"/>
</dbReference>
<dbReference type="AlphaFoldDB" id="A0A7R8YZ75"/>
<dbReference type="InterPro" id="IPR053225">
    <property type="entry name" value="Acyl-CoA_N-acyltransferase"/>
</dbReference>
<dbReference type="Proteomes" id="UP000594454">
    <property type="component" value="Chromosome 4"/>
</dbReference>
<dbReference type="PANTHER" id="PTHR20958">
    <property type="entry name" value="GLYCINE N-ACYLTRANSFERASE-LIKE PROTEIN"/>
    <property type="match status" value="1"/>
</dbReference>
<dbReference type="InParanoid" id="A0A7R8YZ75"/>
<protein>
    <recommendedName>
        <fullName evidence="1">N-acetyltransferase domain-containing protein</fullName>
    </recommendedName>
</protein>
<evidence type="ECO:0000313" key="3">
    <source>
        <dbReference type="Proteomes" id="UP000594454"/>
    </source>
</evidence>
<name>A0A7R8YZ75_HERIL</name>
<reference evidence="2 3" key="1">
    <citation type="submission" date="2020-11" db="EMBL/GenBank/DDBJ databases">
        <authorList>
            <person name="Wallbank WR R."/>
            <person name="Pardo Diaz C."/>
            <person name="Kozak K."/>
            <person name="Martin S."/>
            <person name="Jiggins C."/>
            <person name="Moest M."/>
            <person name="Warren A I."/>
            <person name="Generalovic N T."/>
            <person name="Byers J.R.P. K."/>
            <person name="Montejo-Kovacevich G."/>
            <person name="Yen C E."/>
        </authorList>
    </citation>
    <scope>NUCLEOTIDE SEQUENCE [LARGE SCALE GENOMIC DNA]</scope>
</reference>
<dbReference type="PANTHER" id="PTHR20958:SF10">
    <property type="entry name" value="GH05617P-RELATED"/>
    <property type="match status" value="1"/>
</dbReference>
<dbReference type="InterPro" id="IPR016181">
    <property type="entry name" value="Acyl_CoA_acyltransferase"/>
</dbReference>
<dbReference type="GO" id="GO:0016747">
    <property type="term" value="F:acyltransferase activity, transferring groups other than amino-acyl groups"/>
    <property type="evidence" value="ECO:0007669"/>
    <property type="project" value="InterPro"/>
</dbReference>